<proteinExistence type="inferred from homology"/>
<dbReference type="EMBL" id="CP002102">
    <property type="protein sequence ID" value="ADL01357.1"/>
    <property type="molecule type" value="Genomic_DNA"/>
</dbReference>
<evidence type="ECO:0000313" key="17">
    <source>
        <dbReference type="EMBL" id="ADL01357.1"/>
    </source>
</evidence>
<evidence type="ECO:0000256" key="1">
    <source>
        <dbReference type="ARBA" id="ARBA00004571"/>
    </source>
</evidence>
<comment type="subcellular location">
    <subcellularLocation>
        <location evidence="1 11">Cell outer membrane</location>
        <topology evidence="1 11">Multi-pass membrane protein</topology>
    </subcellularLocation>
</comment>
<keyword evidence="7" id="KW-0406">Ion transport</keyword>
<dbReference type="InParanoid" id="D9QIM4"/>
<keyword evidence="17" id="KW-0675">Receptor</keyword>
<organism evidence="17 18">
    <name type="scientific">Brevundimonas subvibrioides (strain ATCC 15264 / DSM 4735 / LMG 14903 / NBRC 16000 / CB 81)</name>
    <name type="common">Caulobacter subvibrioides</name>
    <dbReference type="NCBI Taxonomy" id="633149"/>
    <lineage>
        <taxon>Bacteria</taxon>
        <taxon>Pseudomonadati</taxon>
        <taxon>Pseudomonadota</taxon>
        <taxon>Alphaproteobacteria</taxon>
        <taxon>Caulobacterales</taxon>
        <taxon>Caulobacteraceae</taxon>
        <taxon>Brevundimonas</taxon>
    </lineage>
</organism>
<evidence type="ECO:0000256" key="3">
    <source>
        <dbReference type="ARBA" id="ARBA00022452"/>
    </source>
</evidence>
<dbReference type="OrthoDB" id="9760333at2"/>
<feature type="region of interest" description="Disordered" evidence="13">
    <location>
        <begin position="21"/>
        <end position="53"/>
    </location>
</feature>
<evidence type="ECO:0000256" key="11">
    <source>
        <dbReference type="PROSITE-ProRule" id="PRU01360"/>
    </source>
</evidence>
<dbReference type="InterPro" id="IPR012910">
    <property type="entry name" value="Plug_dom"/>
</dbReference>
<keyword evidence="3 11" id="KW-1134">Transmembrane beta strand</keyword>
<feature type="chain" id="PRO_5003126708" evidence="14">
    <location>
        <begin position="24"/>
        <end position="864"/>
    </location>
</feature>
<feature type="domain" description="TonB-dependent receptor plug" evidence="16">
    <location>
        <begin position="69"/>
        <end position="179"/>
    </location>
</feature>
<evidence type="ECO:0000256" key="5">
    <source>
        <dbReference type="ARBA" id="ARBA00022692"/>
    </source>
</evidence>
<evidence type="ECO:0000313" key="18">
    <source>
        <dbReference type="Proteomes" id="UP000002696"/>
    </source>
</evidence>
<dbReference type="BioCyc" id="BSUB633149:G1GM8-2044-MONOMER"/>
<evidence type="ECO:0000256" key="7">
    <source>
        <dbReference type="ARBA" id="ARBA00023065"/>
    </source>
</evidence>
<keyword evidence="14" id="KW-0732">Signal</keyword>
<reference evidence="18" key="1">
    <citation type="journal article" date="2011" name="J. Bacteriol.">
        <title>Genome sequences of eight morphologically diverse alphaproteobacteria.</title>
        <authorList>
            <consortium name="US DOE Joint Genome Institute"/>
            <person name="Brown P.J."/>
            <person name="Kysela D.T."/>
            <person name="Buechlein A."/>
            <person name="Hemmerich C."/>
            <person name="Brun Y.V."/>
        </authorList>
    </citation>
    <scope>NUCLEOTIDE SEQUENCE [LARGE SCALE GENOMIC DNA]</scope>
    <source>
        <strain evidence="18">ATCC 15264 / DSM 4735 / LMG 14903 / NBRC 16000 / CB 81</strain>
    </source>
</reference>
<keyword evidence="4" id="KW-0410">Iron transport</keyword>
<comment type="similarity">
    <text evidence="11 12">Belongs to the TonB-dependent receptor family.</text>
</comment>
<sequence>MIRKLSLVGVSLMALAAAHNASAQSADTRVPPADPAAPTAADPQEDPEPGRPDALSDIVVTATRQSTNLQSTPITITAVTSEALQARGLSNAADLGDIIPNAAFERSQGVYGPGVSAFIRGIGQHDTSLAQEPAVAFYVDDVYYPLLFGSMFDLLELDHVEVLRGPQGTLFGRNALAGAINLVSKKPNLDTTTALVETTIGSFDRRDFRASLNLPISDTFGISVSAVSKERTGYQRVLDFRCEMVRRGTPALAGLFPFSNPDLINGSNSAAPDDCTIGHQGGEDSRAMRGQLYWEPQSNLSLTITADYLNDESDAPADSLVAINSTTSNNNANTRALFNRWTAPGGPTFAFDERFITGNPYTTYATYGDPVPAGVAVPGNTIYNGSIFRGGVQNPTNSPFRSWGVSSKLIYGLTDEIDLTVIGGYREIEATYSYDVDATPVALENNRNDVSQSNFSGEIRLTGSHSWVDWVAGLFYYEADGEQRFAGTSSYNNTIRYQSNKYTPVSKAAYVNATFRPMENLGVTVGGRYSDDTKPVDFYSVLDGTTAASTQFTVSPTGSTIFQIDLAEQRFDWKLGLDYRLAEHTMLFASAATGFRLPGFNARPFQASQVQQFPGEEILTYELGVKSDLFDRRLRVNATAFYTDYKTRIQSLSGSEYLLDGSGNRIPGTQVEVSQGQPGVTVCQNAPAGTTGFQCVSRTFYINIPGKVQGVEFEVEANPIDGLSINASLGYSNFSSADLDARPDTANKKLLRIPDWTASAGIQYEIPNLILGGTVTPRIDWLYMGDIVNSITRKETNQDGYSLVNARIAYHHEASDVDFALGVTNLFDKFYYRNYFVYQDIGFPHTNAQPAPPREWSLTISRRF</sequence>
<dbReference type="Pfam" id="PF00593">
    <property type="entry name" value="TonB_dep_Rec_b-barrel"/>
    <property type="match status" value="1"/>
</dbReference>
<dbReference type="PANTHER" id="PTHR32552:SF81">
    <property type="entry name" value="TONB-DEPENDENT OUTER MEMBRANE RECEPTOR"/>
    <property type="match status" value="1"/>
</dbReference>
<dbReference type="KEGG" id="bsb:Bresu_2047"/>
<dbReference type="InterPro" id="IPR036942">
    <property type="entry name" value="Beta-barrel_TonB_sf"/>
</dbReference>
<evidence type="ECO:0000256" key="13">
    <source>
        <dbReference type="SAM" id="MobiDB-lite"/>
    </source>
</evidence>
<dbReference type="AlphaFoldDB" id="D9QIM4"/>
<dbReference type="Pfam" id="PF07715">
    <property type="entry name" value="Plug"/>
    <property type="match status" value="1"/>
</dbReference>
<protein>
    <submittedName>
        <fullName evidence="17">TonB-dependent receptor</fullName>
    </submittedName>
</protein>
<dbReference type="HOGENOM" id="CLU_008287_15_2_5"/>
<evidence type="ECO:0000256" key="2">
    <source>
        <dbReference type="ARBA" id="ARBA00022448"/>
    </source>
</evidence>
<dbReference type="GO" id="GO:0006826">
    <property type="term" value="P:iron ion transport"/>
    <property type="evidence" value="ECO:0007669"/>
    <property type="project" value="UniProtKB-KW"/>
</dbReference>
<keyword evidence="8 12" id="KW-0798">TonB box</keyword>
<keyword evidence="9 11" id="KW-0472">Membrane</keyword>
<evidence type="ECO:0000259" key="16">
    <source>
        <dbReference type="Pfam" id="PF07715"/>
    </source>
</evidence>
<dbReference type="PROSITE" id="PS52016">
    <property type="entry name" value="TONB_DEPENDENT_REC_3"/>
    <property type="match status" value="1"/>
</dbReference>
<evidence type="ECO:0000256" key="10">
    <source>
        <dbReference type="ARBA" id="ARBA00023237"/>
    </source>
</evidence>
<keyword evidence="2 11" id="KW-0813">Transport</keyword>
<feature type="signal peptide" evidence="14">
    <location>
        <begin position="1"/>
        <end position="23"/>
    </location>
</feature>
<keyword evidence="5 11" id="KW-0812">Transmembrane</keyword>
<accession>D9QIM4</accession>
<dbReference type="eggNOG" id="COG4773">
    <property type="taxonomic scope" value="Bacteria"/>
</dbReference>
<evidence type="ECO:0000256" key="14">
    <source>
        <dbReference type="SAM" id="SignalP"/>
    </source>
</evidence>
<keyword evidence="6" id="KW-0408">Iron</keyword>
<dbReference type="InterPro" id="IPR000531">
    <property type="entry name" value="Beta-barrel_TonB"/>
</dbReference>
<dbReference type="InterPro" id="IPR039426">
    <property type="entry name" value="TonB-dep_rcpt-like"/>
</dbReference>
<dbReference type="Gene3D" id="2.40.170.20">
    <property type="entry name" value="TonB-dependent receptor, beta-barrel domain"/>
    <property type="match status" value="2"/>
</dbReference>
<evidence type="ECO:0000256" key="8">
    <source>
        <dbReference type="ARBA" id="ARBA00023077"/>
    </source>
</evidence>
<keyword evidence="10 11" id="KW-0998">Cell outer membrane</keyword>
<evidence type="ECO:0000256" key="12">
    <source>
        <dbReference type="RuleBase" id="RU003357"/>
    </source>
</evidence>
<keyword evidence="18" id="KW-1185">Reference proteome</keyword>
<gene>
    <name evidence="17" type="ordered locus">Bresu_2047</name>
</gene>
<name>D9QIM4_BRESC</name>
<dbReference type="SUPFAM" id="SSF56935">
    <property type="entry name" value="Porins"/>
    <property type="match status" value="1"/>
</dbReference>
<feature type="domain" description="TonB-dependent receptor-like beta-barrel" evidence="15">
    <location>
        <begin position="356"/>
        <end position="826"/>
    </location>
</feature>
<dbReference type="STRING" id="633149.Bresu_2047"/>
<evidence type="ECO:0000256" key="6">
    <source>
        <dbReference type="ARBA" id="ARBA00023004"/>
    </source>
</evidence>
<evidence type="ECO:0000256" key="9">
    <source>
        <dbReference type="ARBA" id="ARBA00023136"/>
    </source>
</evidence>
<dbReference type="PANTHER" id="PTHR32552">
    <property type="entry name" value="FERRICHROME IRON RECEPTOR-RELATED"/>
    <property type="match status" value="1"/>
</dbReference>
<evidence type="ECO:0000259" key="15">
    <source>
        <dbReference type="Pfam" id="PF00593"/>
    </source>
</evidence>
<evidence type="ECO:0000256" key="4">
    <source>
        <dbReference type="ARBA" id="ARBA00022496"/>
    </source>
</evidence>
<dbReference type="Proteomes" id="UP000002696">
    <property type="component" value="Chromosome"/>
</dbReference>
<dbReference type="GO" id="GO:0009279">
    <property type="term" value="C:cell outer membrane"/>
    <property type="evidence" value="ECO:0007669"/>
    <property type="project" value="UniProtKB-SubCell"/>
</dbReference>